<dbReference type="STRING" id="471855.Shel_27440"/>
<dbReference type="HOGENOM" id="CLU_917352_0_0_11"/>
<evidence type="ECO:0000313" key="2">
    <source>
        <dbReference type="Proteomes" id="UP000002026"/>
    </source>
</evidence>
<accession>C7N406</accession>
<dbReference type="KEGG" id="shi:Shel_27440"/>
<reference evidence="1 2" key="1">
    <citation type="journal article" date="2009" name="Stand. Genomic Sci.">
        <title>Complete genome sequence of Slackia heliotrinireducens type strain (RHS 1).</title>
        <authorList>
            <person name="Pukall R."/>
            <person name="Lapidus A."/>
            <person name="Nolan M."/>
            <person name="Copeland A."/>
            <person name="Glavina Del Rio T."/>
            <person name="Lucas S."/>
            <person name="Chen F."/>
            <person name="Tice H."/>
            <person name="Cheng J.F."/>
            <person name="Chertkov O."/>
            <person name="Bruce D."/>
            <person name="Goodwin L."/>
            <person name="Kuske C."/>
            <person name="Brettin T."/>
            <person name="Detter J.C."/>
            <person name="Han C."/>
            <person name="Pitluck S."/>
            <person name="Pati A."/>
            <person name="Mavrommatis K."/>
            <person name="Ivanova N."/>
            <person name="Ovchinnikova G."/>
            <person name="Chen A."/>
            <person name="Palaniappan K."/>
            <person name="Schneider S."/>
            <person name="Rohde M."/>
            <person name="Chain P."/>
            <person name="D'haeseleer P."/>
            <person name="Goker M."/>
            <person name="Bristow J."/>
            <person name="Eisen J.A."/>
            <person name="Markowitz V."/>
            <person name="Kyrpides N.C."/>
            <person name="Klenk H.P."/>
            <person name="Hugenholtz P."/>
        </authorList>
    </citation>
    <scope>NUCLEOTIDE SEQUENCE [LARGE SCALE GENOMIC DNA]</scope>
    <source>
        <strain evidence="2">ATCC 29202 / DSM 20476 / NCTC 11029 / RHS 1</strain>
    </source>
</reference>
<evidence type="ECO:0000313" key="1">
    <source>
        <dbReference type="EMBL" id="ACV23742.1"/>
    </source>
</evidence>
<dbReference type="Proteomes" id="UP000002026">
    <property type="component" value="Chromosome"/>
</dbReference>
<gene>
    <name evidence="1" type="ordered locus">Shel_27440</name>
</gene>
<dbReference type="EMBL" id="CP001684">
    <property type="protein sequence ID" value="ACV23742.1"/>
    <property type="molecule type" value="Genomic_DNA"/>
</dbReference>
<organism evidence="1 2">
    <name type="scientific">Slackia heliotrinireducens (strain ATCC 29202 / DSM 20476 / NCTC 11029 / RHS 1)</name>
    <name type="common">Peptococcus heliotrinreducens</name>
    <dbReference type="NCBI Taxonomy" id="471855"/>
    <lineage>
        <taxon>Bacteria</taxon>
        <taxon>Bacillati</taxon>
        <taxon>Actinomycetota</taxon>
        <taxon>Coriobacteriia</taxon>
        <taxon>Eggerthellales</taxon>
        <taxon>Eggerthellaceae</taxon>
        <taxon>Slackia</taxon>
    </lineage>
</organism>
<sequence length="286" mass="33699">MIRYELPDFTANLGLNLFFARLFMERPDWMQDDVCIDTMYGSFPNCILNGGRTYLRERYTEQQIDRTFAILDEYGIRPRLTFTNMLVDEESLADGYANLILRKASQHGGQVIVYSDLVADYVRERFDMPVILSTTREILDIDELNQALDHYDWVVLNYNLNKRDDVLSQVKHPEKLEVMVNEFCMPNCPHRQDHYLHNSRGQLTGDLTPYPCVANKPDFFQHPEGHPTMFTDTEVRAYGEDYGIEYFKIVGRGTVFDTLLESFSYYLVKPEYRPIVKREVQRLRQR</sequence>
<dbReference type="RefSeq" id="WP_012799838.1">
    <property type="nucleotide sequence ID" value="NC_013165.1"/>
</dbReference>
<dbReference type="eggNOG" id="COG0826">
    <property type="taxonomic scope" value="Bacteria"/>
</dbReference>
<dbReference type="AlphaFoldDB" id="C7N406"/>
<name>C7N406_SLAHD</name>
<proteinExistence type="predicted"/>
<evidence type="ECO:0008006" key="3">
    <source>
        <dbReference type="Google" id="ProtNLM"/>
    </source>
</evidence>
<protein>
    <recommendedName>
        <fullName evidence="3">Collagenase-like protease</fullName>
    </recommendedName>
</protein>
<keyword evidence="2" id="KW-1185">Reference proteome</keyword>